<dbReference type="InterPro" id="IPR012807">
    <property type="entry name" value="Anti-sigma_ChrR"/>
</dbReference>
<sequence>MTTITHHPDISTLMCCAAGSQPEAFAAVVASHLALCPECRAEVRHMQEIGVALFDKLEPVPVSCQPPVVAMRAGEADVGSSPADREAIADICKTGVPMPLAKHVGCCLHDVPWQTVAPGIATYTIPLSKGCCGTLKLVMVQPGIALPKHGHEGAELTLVLTGSYTDEIGTFRPGDVADLDEEVTHKPVACPRDGCVCLTASYREMPLAAKSPD</sequence>
<dbReference type="Gene3D" id="1.10.10.1320">
    <property type="entry name" value="Anti-sigma factor, zinc-finger domain"/>
    <property type="match status" value="1"/>
</dbReference>
<dbReference type="CDD" id="cd20301">
    <property type="entry name" value="cupin_ChrR"/>
    <property type="match status" value="1"/>
</dbReference>
<keyword evidence="3" id="KW-1185">Reference proteome</keyword>
<organism evidence="2 3">
    <name type="scientific">Hyphomicrobium nitrativorans NL23</name>
    <dbReference type="NCBI Taxonomy" id="1029756"/>
    <lineage>
        <taxon>Bacteria</taxon>
        <taxon>Pseudomonadati</taxon>
        <taxon>Pseudomonadota</taxon>
        <taxon>Alphaproteobacteria</taxon>
        <taxon>Hyphomicrobiales</taxon>
        <taxon>Hyphomicrobiaceae</taxon>
        <taxon>Hyphomicrobium</taxon>
    </lineage>
</organism>
<evidence type="ECO:0000313" key="2">
    <source>
        <dbReference type="EMBL" id="AHB50209.1"/>
    </source>
</evidence>
<dbReference type="HOGENOM" id="CLU_090912_0_0_5"/>
<dbReference type="OrthoDB" id="2988517at2"/>
<proteinExistence type="predicted"/>
<accession>V5SJR0</accession>
<dbReference type="STRING" id="1029756.W911_11145"/>
<dbReference type="InterPro" id="IPR025979">
    <property type="entry name" value="ChrR-like_cupin_dom"/>
</dbReference>
<protein>
    <recommendedName>
        <fullName evidence="1">ChrR-like cupin domain-containing protein</fullName>
    </recommendedName>
</protein>
<reference evidence="2 3" key="1">
    <citation type="journal article" date="2014" name="Genome Announc.">
        <title>Complete Genome Sequence of Hyphomicrobium nitrativorans Strain NL23, a Denitrifying Bacterium Isolated from Biofilm of a Methanol-Fed Denitrification System Treating Seawater at the Montreal Biodome.</title>
        <authorList>
            <person name="Martineau C."/>
            <person name="Villeneuve C."/>
            <person name="Mauffrey F."/>
            <person name="Villemur R."/>
        </authorList>
    </citation>
    <scope>NUCLEOTIDE SEQUENCE [LARGE SCALE GENOMIC DNA]</scope>
    <source>
        <strain evidence="2">NL23</strain>
    </source>
</reference>
<feature type="domain" description="ChrR-like cupin" evidence="1">
    <location>
        <begin position="105"/>
        <end position="200"/>
    </location>
</feature>
<dbReference type="NCBIfam" id="TIGR02451">
    <property type="entry name" value="anti_sig_ChrR"/>
    <property type="match status" value="1"/>
</dbReference>
<dbReference type="SUPFAM" id="SSF51182">
    <property type="entry name" value="RmlC-like cupins"/>
    <property type="match status" value="1"/>
</dbReference>
<evidence type="ECO:0000259" key="1">
    <source>
        <dbReference type="Pfam" id="PF12973"/>
    </source>
</evidence>
<dbReference type="Pfam" id="PF12973">
    <property type="entry name" value="Cupin_7"/>
    <property type="match status" value="1"/>
</dbReference>
<dbReference type="Proteomes" id="UP000018542">
    <property type="component" value="Chromosome"/>
</dbReference>
<dbReference type="AlphaFoldDB" id="V5SJR0"/>
<dbReference type="InterPro" id="IPR011051">
    <property type="entry name" value="RmlC_Cupin_sf"/>
</dbReference>
<dbReference type="Gene3D" id="2.60.120.10">
    <property type="entry name" value="Jelly Rolls"/>
    <property type="match status" value="1"/>
</dbReference>
<dbReference type="RefSeq" id="WP_023787578.1">
    <property type="nucleotide sequence ID" value="NC_022997.1"/>
</dbReference>
<gene>
    <name evidence="2" type="ORF">W911_11145</name>
</gene>
<dbReference type="InterPro" id="IPR041916">
    <property type="entry name" value="Anti_sigma_zinc_sf"/>
</dbReference>
<evidence type="ECO:0000313" key="3">
    <source>
        <dbReference type="Proteomes" id="UP000018542"/>
    </source>
</evidence>
<dbReference type="EMBL" id="CP006912">
    <property type="protein sequence ID" value="AHB50209.1"/>
    <property type="molecule type" value="Genomic_DNA"/>
</dbReference>
<dbReference type="InterPro" id="IPR014710">
    <property type="entry name" value="RmlC-like_jellyroll"/>
</dbReference>
<dbReference type="PATRIC" id="fig|1029756.8.peg.2317"/>
<dbReference type="KEGG" id="hni:W911_11145"/>
<name>V5SJR0_9HYPH</name>